<dbReference type="Pfam" id="PF20706">
    <property type="entry name" value="GT4-conflict"/>
    <property type="match status" value="1"/>
</dbReference>
<organism evidence="7 8">
    <name type="scientific">Rhizobium giardinii</name>
    <dbReference type="NCBI Taxonomy" id="56731"/>
    <lineage>
        <taxon>Bacteria</taxon>
        <taxon>Pseudomonadati</taxon>
        <taxon>Pseudomonadota</taxon>
        <taxon>Alphaproteobacteria</taxon>
        <taxon>Hyphomicrobiales</taxon>
        <taxon>Rhizobiaceae</taxon>
        <taxon>Rhizobium/Agrobacterium group</taxon>
        <taxon>Rhizobium</taxon>
    </lineage>
</organism>
<dbReference type="Gene3D" id="3.40.50.2000">
    <property type="entry name" value="Glycogen Phosphorylase B"/>
    <property type="match status" value="1"/>
</dbReference>
<dbReference type="InterPro" id="IPR007197">
    <property type="entry name" value="rSAM"/>
</dbReference>
<dbReference type="RefSeq" id="WP_018327601.1">
    <property type="nucleotide sequence ID" value="NZ_JACHBK010000006.1"/>
</dbReference>
<dbReference type="SMART" id="SM00729">
    <property type="entry name" value="Elp3"/>
    <property type="match status" value="1"/>
</dbReference>
<dbReference type="Gene3D" id="3.40.50.280">
    <property type="entry name" value="Cobalamin-binding domain"/>
    <property type="match status" value="1"/>
</dbReference>
<evidence type="ECO:0000256" key="5">
    <source>
        <dbReference type="ARBA" id="ARBA00023014"/>
    </source>
</evidence>
<dbReference type="GO" id="GO:0046872">
    <property type="term" value="F:metal ion binding"/>
    <property type="evidence" value="ECO:0007669"/>
    <property type="project" value="UniProtKB-KW"/>
</dbReference>
<sequence>MSYSAFFLATNWGRAHGGINVFNQDLAKAVAVELGSTGLCYCLVKGPRASSVEDQVIVETGEELGSPEAIANHIYAALAASNNLQNDVIVVGHDVHTGFLAIDTVGHLRGLNLPTVRSAVIKHMHYKQYDLQKGLSPEERGEKEARQTELADRADLVLAVGPLLAESSYGADGKKRVSMLIPGVPPIEPAIENNEPAWQIFMSGRLGQQDDRVKNAQLAISAVATAYRKAKEVHQGRDSRFLNRGCLTLFGAGPETAEPANLSEYGEHISLDPVSYTGDTGRLFKTLASSHFALMPSWHEGFGLSGWEALSLGVPLICSSHSGLFQFLKSNVWGGNVGVSSEGVVEISLTGEKAVDAETMSKAILGLTGNYSRRKHGAMELASFLRAHYTWSACAKAFASACDWPLATSVAWQERQAVAKITLQDPETEDGLIRQAEEIVANGLVYAEWERVCTALNILSARGKIEQGVVGLEALAYLDQLSLTLDTMLESQGAVTFSLRSSGELDVMWRFLAAASSVSGSINDFINLVRPNVWRQISSDGFLLREFFFYLCRFANDFQSHDYEVTTKIDEVIRMGLADDDFQTRLARLCLKHSVLLDVLGQSDYYSQLPRFAAVITAFQAQQLNFAEVEPQHVATFLWLASESVLQGNYSPDFTLDFIRESLGTGSIPRRWRGDKRFPVAAMLGALPVDKALRVLEAFSTDEDETIRWACLDVAFSRSFRSRVEATYKSRPLAAGKKLTTRLGEIIDSAVRYDGSHPWLQREFIRLYHEEVMQGWRGGSTPFTLNDFPRSRELLGASFYRTTDTPRARLHPEVEDVRKAAAADLRRVLLVLPPIEIAGSAERKNASRTTTPPLGLGLIASALSRAGHFVEIADCHRFPSLTEELADRAGEFDWVGFNVVLSTVKSTQQIVADIKARSPDVMIAIGGPAANLGVWQTSVLGAGQADWDFVVRGNAEQNFVDLVALTGSAGAWPEIADVIANPKNQRLLDTHCGKWHFYPRSIENALPDNWEPIAILDRRVFRGPDGAYEPAPTRKKNRTHKEAHVVMSRGCEWKCTFCTERRSLSGGERRRSTGSVLSELLALAQEHRDLRIQFIDDNLLPQIAARPADSELAVLHDLKWAKEFLAGLVKIREGAPCGFGWRGIFRFEDFVEYEKQVPDFIGQLVWSGCSMLAFGIEHGNETQRKKLKANKTSTALSNDDICALILRLKAAGIRSKGYFILGGQYDSAESAKETVAFALRSGVSLAYFAIYKDFVDAASKLRSSSLTDRREVETYLSYKQLSQDLDGIFLPAEDSRDPSPAEKSDSRAAIYRDLQQLGFSFADIVKYNDYHSDEGPAAPLMVRNAFQDKEAYFETLKDAYLSFYLRKDFVSEYESLVANGY</sequence>
<keyword evidence="3" id="KW-0479">Metal-binding</keyword>
<evidence type="ECO:0000313" key="8">
    <source>
        <dbReference type="Proteomes" id="UP000585507"/>
    </source>
</evidence>
<evidence type="ECO:0000256" key="1">
    <source>
        <dbReference type="ARBA" id="ARBA00001966"/>
    </source>
</evidence>
<comment type="cofactor">
    <cofactor evidence="1">
        <name>[4Fe-4S] cluster</name>
        <dbReference type="ChEBI" id="CHEBI:49883"/>
    </cofactor>
</comment>
<dbReference type="GO" id="GO:0005829">
    <property type="term" value="C:cytosol"/>
    <property type="evidence" value="ECO:0007669"/>
    <property type="project" value="TreeGrafter"/>
</dbReference>
<dbReference type="GO" id="GO:0051536">
    <property type="term" value="F:iron-sulfur cluster binding"/>
    <property type="evidence" value="ECO:0007669"/>
    <property type="project" value="UniProtKB-KW"/>
</dbReference>
<proteinExistence type="predicted"/>
<dbReference type="InterPro" id="IPR006158">
    <property type="entry name" value="Cobalamin-bd"/>
</dbReference>
<dbReference type="Proteomes" id="UP000585507">
    <property type="component" value="Unassembled WGS sequence"/>
</dbReference>
<dbReference type="EMBL" id="JACHBK010000006">
    <property type="protein sequence ID" value="MBB5536426.1"/>
    <property type="molecule type" value="Genomic_DNA"/>
</dbReference>
<keyword evidence="8" id="KW-1185">Reference proteome</keyword>
<dbReference type="Gene3D" id="3.80.30.20">
    <property type="entry name" value="tm_1862 like domain"/>
    <property type="match status" value="1"/>
</dbReference>
<evidence type="ECO:0000256" key="2">
    <source>
        <dbReference type="ARBA" id="ARBA00022691"/>
    </source>
</evidence>
<protein>
    <submittedName>
        <fullName evidence="7">Radical SAM superfamily enzyme YgiQ (UPF0313 family)/glycosyltransferase involved in cell wall biosynthesis</fullName>
    </submittedName>
</protein>
<dbReference type="PANTHER" id="PTHR43409">
    <property type="entry name" value="ANAEROBIC MAGNESIUM-PROTOPORPHYRIN IX MONOMETHYL ESTER CYCLASE-RELATED"/>
    <property type="match status" value="1"/>
</dbReference>
<keyword evidence="5" id="KW-0411">Iron-sulfur</keyword>
<dbReference type="SFLD" id="SFLDG01082">
    <property type="entry name" value="B12-binding_domain_containing"/>
    <property type="match status" value="1"/>
</dbReference>
<dbReference type="PROSITE" id="PS51332">
    <property type="entry name" value="B12_BINDING"/>
    <property type="match status" value="1"/>
</dbReference>
<name>A0A7W8UBQ0_9HYPH</name>
<dbReference type="SUPFAM" id="SSF53756">
    <property type="entry name" value="UDP-Glycosyltransferase/glycogen phosphorylase"/>
    <property type="match status" value="1"/>
</dbReference>
<dbReference type="Pfam" id="PF02310">
    <property type="entry name" value="B12-binding"/>
    <property type="match status" value="1"/>
</dbReference>
<dbReference type="SUPFAM" id="SSF102114">
    <property type="entry name" value="Radical SAM enzymes"/>
    <property type="match status" value="1"/>
</dbReference>
<dbReference type="SFLD" id="SFLDS00029">
    <property type="entry name" value="Radical_SAM"/>
    <property type="match status" value="1"/>
</dbReference>
<evidence type="ECO:0000259" key="6">
    <source>
        <dbReference type="PROSITE" id="PS51332"/>
    </source>
</evidence>
<dbReference type="GO" id="GO:0031419">
    <property type="term" value="F:cobalamin binding"/>
    <property type="evidence" value="ECO:0007669"/>
    <property type="project" value="InterPro"/>
</dbReference>
<reference evidence="7 8" key="1">
    <citation type="submission" date="2020-08" db="EMBL/GenBank/DDBJ databases">
        <title>Genomic Encyclopedia of Type Strains, Phase IV (KMG-V): Genome sequencing to study the core and pangenomes of soil and plant-associated prokaryotes.</title>
        <authorList>
            <person name="Whitman W."/>
        </authorList>
    </citation>
    <scope>NUCLEOTIDE SEQUENCE [LARGE SCALE GENOMIC DNA]</scope>
    <source>
        <strain evidence="7 8">SEMIA 4084</strain>
    </source>
</reference>
<dbReference type="InterPro" id="IPR058240">
    <property type="entry name" value="rSAM_sf"/>
</dbReference>
<dbReference type="PANTHER" id="PTHR43409:SF7">
    <property type="entry name" value="BLL1977 PROTEIN"/>
    <property type="match status" value="1"/>
</dbReference>
<dbReference type="InterPro" id="IPR051198">
    <property type="entry name" value="BchE-like"/>
</dbReference>
<evidence type="ECO:0000256" key="3">
    <source>
        <dbReference type="ARBA" id="ARBA00022723"/>
    </source>
</evidence>
<accession>A0A7W8UBQ0</accession>
<dbReference type="InterPro" id="IPR006638">
    <property type="entry name" value="Elp3/MiaA/NifB-like_rSAM"/>
</dbReference>
<dbReference type="CDD" id="cd01335">
    <property type="entry name" value="Radical_SAM"/>
    <property type="match status" value="1"/>
</dbReference>
<dbReference type="GO" id="GO:0016740">
    <property type="term" value="F:transferase activity"/>
    <property type="evidence" value="ECO:0007669"/>
    <property type="project" value="UniProtKB-KW"/>
</dbReference>
<gene>
    <name evidence="7" type="ORF">GGD55_003133</name>
</gene>
<keyword evidence="4" id="KW-0408">Iron</keyword>
<dbReference type="InterPro" id="IPR023404">
    <property type="entry name" value="rSAM_horseshoe"/>
</dbReference>
<feature type="domain" description="B12-binding" evidence="6">
    <location>
        <begin position="832"/>
        <end position="973"/>
    </location>
</feature>
<keyword evidence="2" id="KW-0949">S-adenosyl-L-methionine</keyword>
<evidence type="ECO:0000313" key="7">
    <source>
        <dbReference type="EMBL" id="MBB5536426.1"/>
    </source>
</evidence>
<keyword evidence="7" id="KW-0808">Transferase</keyword>
<evidence type="ECO:0000256" key="4">
    <source>
        <dbReference type="ARBA" id="ARBA00023004"/>
    </source>
</evidence>
<comment type="caution">
    <text evidence="7">The sequence shown here is derived from an EMBL/GenBank/DDBJ whole genome shotgun (WGS) entry which is preliminary data.</text>
</comment>